<dbReference type="RefSeq" id="WP_249511748.1">
    <property type="nucleotide sequence ID" value="NZ_CP093363.1"/>
</dbReference>
<sequence length="161" mass="17479">MSNSKGYDVNSSAERSLTMNVLGITTECTDLVNGTAASFNRTGQEFTNTKDYQNKSHFFQSGDKSGNVVVNVLAGSRQDKIFTKLRRIQSSAPSNNKPMANFVYADNANGETATGTACIIQGPPQDDMANNIPTKAYTFLADEVDNDYDGVTDDIKQLLSE</sequence>
<gene>
    <name evidence="1" type="ORF">MOO46_07575</name>
</gene>
<dbReference type="Proteomes" id="UP000831859">
    <property type="component" value="Plasmid p1unnamed"/>
</dbReference>
<keyword evidence="1" id="KW-0614">Plasmid</keyword>
<reference evidence="1 2" key="1">
    <citation type="journal article" date="2022" name="Int. J. Syst. Evol. Microbiol.">
        <title>Apilactobacillus apisilvae sp. nov., Nicolia spurrieriana gen. nov. sp. nov., Bombilactobacillus folatiphilus sp. nov. and Bombilactobacillus thymidiniphilus sp. nov., four new lactic acid bacterial isolates from stingless bees Tetragonula carbonaria and Austroplebeia australis.</title>
        <authorList>
            <person name="Oliphant S.A."/>
            <person name="Watson-Haigh N.S."/>
            <person name="Sumby K.M."/>
            <person name="Gardner J."/>
            <person name="Groom S."/>
            <person name="Jiranek V."/>
        </authorList>
    </citation>
    <scope>NUCLEOTIDE SEQUENCE [LARGE SCALE GENOMIC DNA]</scope>
    <source>
        <strain evidence="1 2">SG5_A10</strain>
    </source>
</reference>
<accession>A0ABY4PJ48</accession>
<dbReference type="EMBL" id="CP093363">
    <property type="protein sequence ID" value="UQS85784.1"/>
    <property type="molecule type" value="Genomic_DNA"/>
</dbReference>
<evidence type="ECO:0000313" key="1">
    <source>
        <dbReference type="EMBL" id="UQS85784.1"/>
    </source>
</evidence>
<protein>
    <submittedName>
        <fullName evidence="1">Uncharacterized protein</fullName>
    </submittedName>
</protein>
<evidence type="ECO:0000313" key="2">
    <source>
        <dbReference type="Proteomes" id="UP000831859"/>
    </source>
</evidence>
<keyword evidence="2" id="KW-1185">Reference proteome</keyword>
<proteinExistence type="predicted"/>
<name>A0ABY4PJ48_9LACO</name>
<geneLocation type="plasmid" evidence="1 2">
    <name>p1unnamed</name>
</geneLocation>
<organism evidence="1 2">
    <name type="scientific">Apilactobacillus apisilvae</name>
    <dbReference type="NCBI Taxonomy" id="2923364"/>
    <lineage>
        <taxon>Bacteria</taxon>
        <taxon>Bacillati</taxon>
        <taxon>Bacillota</taxon>
        <taxon>Bacilli</taxon>
        <taxon>Lactobacillales</taxon>
        <taxon>Lactobacillaceae</taxon>
        <taxon>Apilactobacillus</taxon>
    </lineage>
</organism>